<proteinExistence type="predicted"/>
<keyword evidence="2" id="KW-1185">Reference proteome</keyword>
<gene>
    <name evidence="1" type="ORF">HHI36_016652</name>
</gene>
<protein>
    <recommendedName>
        <fullName evidence="3">HTH psq-type domain-containing protein</fullName>
    </recommendedName>
</protein>
<dbReference type="Proteomes" id="UP001516400">
    <property type="component" value="Unassembled WGS sequence"/>
</dbReference>
<evidence type="ECO:0000313" key="2">
    <source>
        <dbReference type="Proteomes" id="UP001516400"/>
    </source>
</evidence>
<evidence type="ECO:0008006" key="3">
    <source>
        <dbReference type="Google" id="ProtNLM"/>
    </source>
</evidence>
<comment type="caution">
    <text evidence="1">The sequence shown here is derived from an EMBL/GenBank/DDBJ whole genome shotgun (WGS) entry which is preliminary data.</text>
</comment>
<organism evidence="1 2">
    <name type="scientific">Cryptolaemus montrouzieri</name>
    <dbReference type="NCBI Taxonomy" id="559131"/>
    <lineage>
        <taxon>Eukaryota</taxon>
        <taxon>Metazoa</taxon>
        <taxon>Ecdysozoa</taxon>
        <taxon>Arthropoda</taxon>
        <taxon>Hexapoda</taxon>
        <taxon>Insecta</taxon>
        <taxon>Pterygota</taxon>
        <taxon>Neoptera</taxon>
        <taxon>Endopterygota</taxon>
        <taxon>Coleoptera</taxon>
        <taxon>Polyphaga</taxon>
        <taxon>Cucujiformia</taxon>
        <taxon>Coccinelloidea</taxon>
        <taxon>Coccinellidae</taxon>
        <taxon>Scymninae</taxon>
        <taxon>Scymnini</taxon>
        <taxon>Cryptolaemus</taxon>
    </lineage>
</organism>
<name>A0ABD2NKD7_9CUCU</name>
<dbReference type="AlphaFoldDB" id="A0ABD2NKD7"/>
<dbReference type="Gene3D" id="1.10.10.60">
    <property type="entry name" value="Homeodomain-like"/>
    <property type="match status" value="1"/>
</dbReference>
<dbReference type="EMBL" id="JABFTP020000124">
    <property type="protein sequence ID" value="KAL3279138.1"/>
    <property type="molecule type" value="Genomic_DNA"/>
</dbReference>
<sequence length="117" mass="13523">MEGYCSEYVYKKPGSTRGFWSEDALMRAMEAVRNRMGVNLAARVFTIQPRRLRRRLHNNDPSRRAMRPPGIFGEVNELKLVATIKALQRRAFAPTRDDIRSLAFDFSTKAFIQSGER</sequence>
<reference evidence="1 2" key="1">
    <citation type="journal article" date="2021" name="BMC Biol.">
        <title>Horizontally acquired antibacterial genes associated with adaptive radiation of ladybird beetles.</title>
        <authorList>
            <person name="Li H.S."/>
            <person name="Tang X.F."/>
            <person name="Huang Y.H."/>
            <person name="Xu Z.Y."/>
            <person name="Chen M.L."/>
            <person name="Du X.Y."/>
            <person name="Qiu B.Y."/>
            <person name="Chen P.T."/>
            <person name="Zhang W."/>
            <person name="Slipinski A."/>
            <person name="Escalona H.E."/>
            <person name="Waterhouse R.M."/>
            <person name="Zwick A."/>
            <person name="Pang H."/>
        </authorList>
    </citation>
    <scope>NUCLEOTIDE SEQUENCE [LARGE SCALE GENOMIC DNA]</scope>
    <source>
        <strain evidence="1">SYSU2018</strain>
    </source>
</reference>
<accession>A0ABD2NKD7</accession>
<evidence type="ECO:0000313" key="1">
    <source>
        <dbReference type="EMBL" id="KAL3279138.1"/>
    </source>
</evidence>